<proteinExistence type="predicted"/>
<dbReference type="EMBL" id="CCYD01001583">
    <property type="protein sequence ID" value="CEG45542.1"/>
    <property type="molecule type" value="Genomic_DNA"/>
</dbReference>
<dbReference type="RefSeq" id="XP_024581911.1">
    <property type="nucleotide sequence ID" value="XM_024716298.1"/>
</dbReference>
<protein>
    <submittedName>
        <fullName evidence="1">Uncharacterized protein</fullName>
    </submittedName>
</protein>
<evidence type="ECO:0000313" key="2">
    <source>
        <dbReference type="Proteomes" id="UP000054928"/>
    </source>
</evidence>
<organism evidence="1 2">
    <name type="scientific">Plasmopara halstedii</name>
    <name type="common">Downy mildew of sunflower</name>
    <dbReference type="NCBI Taxonomy" id="4781"/>
    <lineage>
        <taxon>Eukaryota</taxon>
        <taxon>Sar</taxon>
        <taxon>Stramenopiles</taxon>
        <taxon>Oomycota</taxon>
        <taxon>Peronosporomycetes</taxon>
        <taxon>Peronosporales</taxon>
        <taxon>Peronosporaceae</taxon>
        <taxon>Plasmopara</taxon>
    </lineage>
</organism>
<reference evidence="2" key="1">
    <citation type="submission" date="2014-09" db="EMBL/GenBank/DDBJ databases">
        <authorList>
            <person name="Sharma Rahul"/>
            <person name="Thines Marco"/>
        </authorList>
    </citation>
    <scope>NUCLEOTIDE SEQUENCE [LARGE SCALE GENOMIC DNA]</scope>
</reference>
<dbReference type="Proteomes" id="UP000054928">
    <property type="component" value="Unassembled WGS sequence"/>
</dbReference>
<keyword evidence="2" id="KW-1185">Reference proteome</keyword>
<dbReference type="GeneID" id="36396886"/>
<accession>A0A0P1AXP3</accession>
<name>A0A0P1AXP3_PLAHL</name>
<evidence type="ECO:0000313" key="1">
    <source>
        <dbReference type="EMBL" id="CEG45542.1"/>
    </source>
</evidence>
<dbReference type="AlphaFoldDB" id="A0A0P1AXP3"/>
<sequence>MRACRSAILSGLFRCKISIESEENIQGMNVMYTPPVLHSQIQGYCIFRSTLSPRLRPIAECVLKKLCPTNRHSKIEIIFGTECNLHCGLDRSQCIDLVPVQKPFLDMVTIANPRNDLASPQLYNLSAR</sequence>